<keyword evidence="10 20" id="KW-0285">Flavoprotein</keyword>
<organism evidence="22 23">
    <name type="scientific">Spongiibacter nanhainus</name>
    <dbReference type="NCBI Taxonomy" id="2794344"/>
    <lineage>
        <taxon>Bacteria</taxon>
        <taxon>Pseudomonadati</taxon>
        <taxon>Pseudomonadota</taxon>
        <taxon>Gammaproteobacteria</taxon>
        <taxon>Cellvibrionales</taxon>
        <taxon>Spongiibacteraceae</taxon>
        <taxon>Spongiibacter</taxon>
    </lineage>
</organism>
<dbReference type="InterPro" id="IPR011601">
    <property type="entry name" value="MurB_C"/>
</dbReference>
<keyword evidence="17 20" id="KW-0961">Cell wall biogenesis/degradation</keyword>
<dbReference type="GO" id="GO:0071949">
    <property type="term" value="F:FAD binding"/>
    <property type="evidence" value="ECO:0007669"/>
    <property type="project" value="InterPro"/>
</dbReference>
<evidence type="ECO:0000313" key="22">
    <source>
        <dbReference type="EMBL" id="QQD20137.1"/>
    </source>
</evidence>
<evidence type="ECO:0000256" key="7">
    <source>
        <dbReference type="ARBA" id="ARBA00015188"/>
    </source>
</evidence>
<dbReference type="EC" id="1.3.1.98" evidence="6 20"/>
<dbReference type="SUPFAM" id="SSF56194">
    <property type="entry name" value="Uridine diphospho-N-Acetylenolpyruvylglucosamine reductase, MurB, C-terminal domain"/>
    <property type="match status" value="1"/>
</dbReference>
<name>A0A7T4US36_9GAMM</name>
<keyword evidence="8 20" id="KW-0963">Cytoplasm</keyword>
<dbReference type="InterPro" id="IPR016169">
    <property type="entry name" value="FAD-bd_PCMH_sub2"/>
</dbReference>
<keyword evidence="15 20" id="KW-0560">Oxidoreductase</keyword>
<keyword evidence="12 20" id="KW-0521">NADP</keyword>
<dbReference type="GO" id="GO:0005829">
    <property type="term" value="C:cytosol"/>
    <property type="evidence" value="ECO:0007669"/>
    <property type="project" value="TreeGrafter"/>
</dbReference>
<evidence type="ECO:0000256" key="1">
    <source>
        <dbReference type="ARBA" id="ARBA00001974"/>
    </source>
</evidence>
<comment type="function">
    <text evidence="2 20">Cell wall formation.</text>
</comment>
<dbReference type="PANTHER" id="PTHR21071:SF4">
    <property type="entry name" value="UDP-N-ACETYLENOLPYRUVOYLGLUCOSAMINE REDUCTASE"/>
    <property type="match status" value="1"/>
</dbReference>
<evidence type="ECO:0000256" key="17">
    <source>
        <dbReference type="ARBA" id="ARBA00023316"/>
    </source>
</evidence>
<comment type="pathway">
    <text evidence="4 20">Cell wall biogenesis; peptidoglycan biosynthesis.</text>
</comment>
<dbReference type="PANTHER" id="PTHR21071">
    <property type="entry name" value="UDP-N-ACETYLENOLPYRUVOYLGLUCOSAMINE REDUCTASE"/>
    <property type="match status" value="1"/>
</dbReference>
<evidence type="ECO:0000256" key="14">
    <source>
        <dbReference type="ARBA" id="ARBA00022984"/>
    </source>
</evidence>
<dbReference type="Gene3D" id="3.90.78.10">
    <property type="entry name" value="UDP-N-acetylenolpyruvoylglucosamine reductase, C-terminal domain"/>
    <property type="match status" value="1"/>
</dbReference>
<dbReference type="NCBIfam" id="TIGR00179">
    <property type="entry name" value="murB"/>
    <property type="match status" value="1"/>
</dbReference>
<keyword evidence="11 20" id="KW-0274">FAD</keyword>
<evidence type="ECO:0000256" key="10">
    <source>
        <dbReference type="ARBA" id="ARBA00022630"/>
    </source>
</evidence>
<evidence type="ECO:0000256" key="6">
    <source>
        <dbReference type="ARBA" id="ARBA00012518"/>
    </source>
</evidence>
<keyword evidence="13 20" id="KW-0133">Cell shape</keyword>
<dbReference type="SUPFAM" id="SSF56176">
    <property type="entry name" value="FAD-binding/transporter-associated domain-like"/>
    <property type="match status" value="1"/>
</dbReference>
<evidence type="ECO:0000256" key="9">
    <source>
        <dbReference type="ARBA" id="ARBA00022618"/>
    </source>
</evidence>
<keyword evidence="23" id="KW-1185">Reference proteome</keyword>
<evidence type="ECO:0000256" key="4">
    <source>
        <dbReference type="ARBA" id="ARBA00004752"/>
    </source>
</evidence>
<dbReference type="PROSITE" id="PS51387">
    <property type="entry name" value="FAD_PCMH"/>
    <property type="match status" value="1"/>
</dbReference>
<dbReference type="GO" id="GO:0009252">
    <property type="term" value="P:peptidoglycan biosynthetic process"/>
    <property type="evidence" value="ECO:0007669"/>
    <property type="project" value="UniProtKB-UniRule"/>
</dbReference>
<dbReference type="GO" id="GO:0051301">
    <property type="term" value="P:cell division"/>
    <property type="evidence" value="ECO:0007669"/>
    <property type="project" value="UniProtKB-KW"/>
</dbReference>
<gene>
    <name evidence="20 22" type="primary">murB</name>
    <name evidence="22" type="ORF">I6N98_09905</name>
</gene>
<dbReference type="EMBL" id="CP066167">
    <property type="protein sequence ID" value="QQD20137.1"/>
    <property type="molecule type" value="Genomic_DNA"/>
</dbReference>
<evidence type="ECO:0000256" key="12">
    <source>
        <dbReference type="ARBA" id="ARBA00022857"/>
    </source>
</evidence>
<dbReference type="Gene3D" id="3.30.465.10">
    <property type="match status" value="1"/>
</dbReference>
<dbReference type="HAMAP" id="MF_00037">
    <property type="entry name" value="MurB"/>
    <property type="match status" value="1"/>
</dbReference>
<dbReference type="Proteomes" id="UP000596063">
    <property type="component" value="Chromosome"/>
</dbReference>
<dbReference type="GO" id="GO:0071555">
    <property type="term" value="P:cell wall organization"/>
    <property type="evidence" value="ECO:0007669"/>
    <property type="project" value="UniProtKB-KW"/>
</dbReference>
<feature type="active site" description="Proton donor" evidence="20">
    <location>
        <position position="235"/>
    </location>
</feature>
<evidence type="ECO:0000259" key="21">
    <source>
        <dbReference type="PROSITE" id="PS51387"/>
    </source>
</evidence>
<evidence type="ECO:0000256" key="11">
    <source>
        <dbReference type="ARBA" id="ARBA00022827"/>
    </source>
</evidence>
<comment type="cofactor">
    <cofactor evidence="1 20">
        <name>FAD</name>
        <dbReference type="ChEBI" id="CHEBI:57692"/>
    </cofactor>
</comment>
<keyword evidence="14 20" id="KW-0573">Peptidoglycan synthesis</keyword>
<sequence>MTVQRDVSLLGRHTLGTPAKAAFFVEADSQDTLVKALDFAQQRDLDVAILGGGSNSVFAGDYPGLVIALTMTGLECQAEGEDRVLQVAAGENWDQLVRYSLSQNWFGLENLIAIPGSVGAAPIQNIGAYGVEVARFIDWVGGWDRLNDCARRLTAEECRFAYRDSIFKGELRDRFIITEVGLRLSTQARVECNYPALQDALKGMEQPSPQQVAEAVEAVRRSKLPDVDHEPNVGSFFKNPIVDSATAKRLLSQHSELAHWPMAGGRVKLAAAWLVDRAGWRGHRQGGVGVHPKQAIVLVNYQSVDGSEVLSLAAAIQADVQERYGVILEIEPRVYRGHAA</sequence>
<dbReference type="GO" id="GO:0008762">
    <property type="term" value="F:UDP-N-acetylmuramate dehydrogenase activity"/>
    <property type="evidence" value="ECO:0007669"/>
    <property type="project" value="UniProtKB-UniRule"/>
</dbReference>
<dbReference type="KEGG" id="snan:I6N98_09905"/>
<proteinExistence type="inferred from homology"/>
<protein>
    <recommendedName>
        <fullName evidence="7 20">UDP-N-acetylenolpyruvoylglucosamine reductase</fullName>
        <ecNumber evidence="6 20">1.3.1.98</ecNumber>
    </recommendedName>
    <alternativeName>
        <fullName evidence="18 20">UDP-N-acetylmuramate dehydrogenase</fullName>
    </alternativeName>
</protein>
<dbReference type="UniPathway" id="UPA00219"/>
<comment type="subcellular location">
    <subcellularLocation>
        <location evidence="3 20">Cytoplasm</location>
    </subcellularLocation>
</comment>
<dbReference type="Gene3D" id="3.30.43.10">
    <property type="entry name" value="Uridine Diphospho-n-acetylenolpyruvylglucosamine Reductase, domain 2"/>
    <property type="match status" value="1"/>
</dbReference>
<dbReference type="Pfam" id="PF01565">
    <property type="entry name" value="FAD_binding_4"/>
    <property type="match status" value="1"/>
</dbReference>
<evidence type="ECO:0000256" key="3">
    <source>
        <dbReference type="ARBA" id="ARBA00004496"/>
    </source>
</evidence>
<evidence type="ECO:0000256" key="13">
    <source>
        <dbReference type="ARBA" id="ARBA00022960"/>
    </source>
</evidence>
<dbReference type="NCBIfam" id="NF000755">
    <property type="entry name" value="PRK00046.1"/>
    <property type="match status" value="1"/>
</dbReference>
<evidence type="ECO:0000256" key="15">
    <source>
        <dbReference type="ARBA" id="ARBA00023002"/>
    </source>
</evidence>
<comment type="catalytic activity">
    <reaction evidence="19 20">
        <text>UDP-N-acetyl-alpha-D-muramate + NADP(+) = UDP-N-acetyl-3-O-(1-carboxyvinyl)-alpha-D-glucosamine + NADPH + H(+)</text>
        <dbReference type="Rhea" id="RHEA:12248"/>
        <dbReference type="ChEBI" id="CHEBI:15378"/>
        <dbReference type="ChEBI" id="CHEBI:57783"/>
        <dbReference type="ChEBI" id="CHEBI:58349"/>
        <dbReference type="ChEBI" id="CHEBI:68483"/>
        <dbReference type="ChEBI" id="CHEBI:70757"/>
        <dbReference type="EC" id="1.3.1.98"/>
    </reaction>
</comment>
<dbReference type="InterPro" id="IPR036318">
    <property type="entry name" value="FAD-bd_PCMH-like_sf"/>
</dbReference>
<feature type="active site" evidence="20">
    <location>
        <position position="163"/>
    </location>
</feature>
<evidence type="ECO:0000256" key="20">
    <source>
        <dbReference type="HAMAP-Rule" id="MF_00037"/>
    </source>
</evidence>
<dbReference type="AlphaFoldDB" id="A0A7T4US36"/>
<dbReference type="InterPro" id="IPR016166">
    <property type="entry name" value="FAD-bd_PCMH"/>
</dbReference>
<feature type="domain" description="FAD-binding PCMH-type" evidence="21">
    <location>
        <begin position="15"/>
        <end position="187"/>
    </location>
</feature>
<reference evidence="22 23" key="1">
    <citation type="submission" date="2020-12" db="EMBL/GenBank/DDBJ databases">
        <authorList>
            <person name="Shan Y."/>
        </authorList>
    </citation>
    <scope>NUCLEOTIDE SEQUENCE [LARGE SCALE GENOMIC DNA]</scope>
    <source>
        <strain evidence="23">csc3.9</strain>
    </source>
</reference>
<dbReference type="InterPro" id="IPR006094">
    <property type="entry name" value="Oxid_FAD_bind_N"/>
</dbReference>
<evidence type="ECO:0000256" key="19">
    <source>
        <dbReference type="ARBA" id="ARBA00048914"/>
    </source>
</evidence>
<evidence type="ECO:0000256" key="5">
    <source>
        <dbReference type="ARBA" id="ARBA00010485"/>
    </source>
</evidence>
<dbReference type="InterPro" id="IPR016167">
    <property type="entry name" value="FAD-bd_PCMH_sub1"/>
</dbReference>
<accession>A0A7T4US36</accession>
<evidence type="ECO:0000256" key="2">
    <source>
        <dbReference type="ARBA" id="ARBA00003921"/>
    </source>
</evidence>
<keyword evidence="9 20" id="KW-0132">Cell division</keyword>
<dbReference type="NCBIfam" id="NF010478">
    <property type="entry name" value="PRK13903.1"/>
    <property type="match status" value="1"/>
</dbReference>
<dbReference type="InterPro" id="IPR003170">
    <property type="entry name" value="MurB"/>
</dbReference>
<comment type="similarity">
    <text evidence="5 20">Belongs to the MurB family.</text>
</comment>
<evidence type="ECO:0000256" key="16">
    <source>
        <dbReference type="ARBA" id="ARBA00023306"/>
    </source>
</evidence>
<keyword evidence="16 20" id="KW-0131">Cell cycle</keyword>
<evidence type="ECO:0000256" key="8">
    <source>
        <dbReference type="ARBA" id="ARBA00022490"/>
    </source>
</evidence>
<dbReference type="Pfam" id="PF02873">
    <property type="entry name" value="MurB_C"/>
    <property type="match status" value="1"/>
</dbReference>
<evidence type="ECO:0000313" key="23">
    <source>
        <dbReference type="Proteomes" id="UP000596063"/>
    </source>
</evidence>
<dbReference type="InterPro" id="IPR036635">
    <property type="entry name" value="MurB_C_sf"/>
</dbReference>
<feature type="active site" evidence="20">
    <location>
        <position position="331"/>
    </location>
</feature>
<dbReference type="GO" id="GO:0008360">
    <property type="term" value="P:regulation of cell shape"/>
    <property type="evidence" value="ECO:0007669"/>
    <property type="project" value="UniProtKB-KW"/>
</dbReference>
<evidence type="ECO:0000256" key="18">
    <source>
        <dbReference type="ARBA" id="ARBA00031026"/>
    </source>
</evidence>